<name>A0A3L8SWK6_CHLGU</name>
<dbReference type="AlphaFoldDB" id="A0A3L8SWK6"/>
<gene>
    <name evidence="2" type="ORF">DV515_00002244</name>
</gene>
<evidence type="ECO:0000256" key="1">
    <source>
        <dbReference type="RuleBase" id="RU367089"/>
    </source>
</evidence>
<keyword evidence="1" id="KW-1133">Transmembrane helix</keyword>
<dbReference type="OrthoDB" id="10037631at2759"/>
<feature type="transmembrane region" description="Helical" evidence="1">
    <location>
        <begin position="101"/>
        <end position="118"/>
    </location>
</feature>
<accession>A0A3L8SWK6</accession>
<comment type="subcellular location">
    <subcellularLocation>
        <location evidence="1">Membrane</location>
        <topology evidence="1">Multi-pass membrane protein</topology>
    </subcellularLocation>
</comment>
<evidence type="ECO:0000313" key="2">
    <source>
        <dbReference type="EMBL" id="RLW09892.1"/>
    </source>
</evidence>
<comment type="similarity">
    <text evidence="1">Belongs to the pecanex family.</text>
</comment>
<keyword evidence="1" id="KW-0812">Transmembrane</keyword>
<comment type="caution">
    <text evidence="2">The sequence shown here is derived from an EMBL/GenBank/DDBJ whole genome shotgun (WGS) entry which is preliminary data.</text>
</comment>
<comment type="caution">
    <text evidence="1">Lacks conserved residue(s) required for the propagation of feature annotation.</text>
</comment>
<dbReference type="InterPro" id="IPR039797">
    <property type="entry name" value="Pecanex"/>
</dbReference>
<dbReference type="GO" id="GO:0016020">
    <property type="term" value="C:membrane"/>
    <property type="evidence" value="ECO:0007669"/>
    <property type="project" value="UniProtKB-SubCell"/>
</dbReference>
<reference evidence="2 3" key="1">
    <citation type="journal article" date="2018" name="Proc. R. Soc. B">
        <title>A non-coding region near Follistatin controls head colour polymorphism in the Gouldian finch.</title>
        <authorList>
            <person name="Toomey M.B."/>
            <person name="Marques C.I."/>
            <person name="Andrade P."/>
            <person name="Araujo P.M."/>
            <person name="Sabatino S."/>
            <person name="Gazda M.A."/>
            <person name="Afonso S."/>
            <person name="Lopes R.J."/>
            <person name="Corbo J.C."/>
            <person name="Carneiro M."/>
        </authorList>
    </citation>
    <scope>NUCLEOTIDE SEQUENCE [LARGE SCALE GENOMIC DNA]</scope>
    <source>
        <strain evidence="2">Red01</strain>
        <tissue evidence="2">Muscle</tissue>
    </source>
</reference>
<feature type="non-terminal residue" evidence="2">
    <location>
        <position position="1"/>
    </location>
</feature>
<sequence length="119" mass="14031">IRLNRLLTMDTDLLEQQDIDLSPDLQDHMQPQEEAAQKVKQYYRFWILPKLWISINFDRLTLLALFDRNREILENVLAVILAILVAFLGSVLLIEGFFKDIWVFQFCLVIASCQYSLLK</sequence>
<protein>
    <recommendedName>
        <fullName evidence="1">Pecanex-like protein</fullName>
    </recommendedName>
</protein>
<dbReference type="PANTHER" id="PTHR12372:SF2">
    <property type="entry name" value="PECANEX-LIKE PROTEIN 1"/>
    <property type="match status" value="1"/>
</dbReference>
<dbReference type="EMBL" id="QUSF01000004">
    <property type="protein sequence ID" value="RLW09892.1"/>
    <property type="molecule type" value="Genomic_DNA"/>
</dbReference>
<proteinExistence type="inferred from homology"/>
<keyword evidence="1" id="KW-0472">Membrane</keyword>
<feature type="transmembrane region" description="Helical" evidence="1">
    <location>
        <begin position="76"/>
        <end position="95"/>
    </location>
</feature>
<dbReference type="Proteomes" id="UP000276834">
    <property type="component" value="Unassembled WGS sequence"/>
</dbReference>
<organism evidence="2 3">
    <name type="scientific">Chloebia gouldiae</name>
    <name type="common">Gouldian finch</name>
    <name type="synonym">Erythrura gouldiae</name>
    <dbReference type="NCBI Taxonomy" id="44316"/>
    <lineage>
        <taxon>Eukaryota</taxon>
        <taxon>Metazoa</taxon>
        <taxon>Chordata</taxon>
        <taxon>Craniata</taxon>
        <taxon>Vertebrata</taxon>
        <taxon>Euteleostomi</taxon>
        <taxon>Archelosauria</taxon>
        <taxon>Archosauria</taxon>
        <taxon>Dinosauria</taxon>
        <taxon>Saurischia</taxon>
        <taxon>Theropoda</taxon>
        <taxon>Coelurosauria</taxon>
        <taxon>Aves</taxon>
        <taxon>Neognathae</taxon>
        <taxon>Neoaves</taxon>
        <taxon>Telluraves</taxon>
        <taxon>Australaves</taxon>
        <taxon>Passeriformes</taxon>
        <taxon>Passeroidea</taxon>
        <taxon>Passeridae</taxon>
        <taxon>Chloebia</taxon>
    </lineage>
</organism>
<evidence type="ECO:0000313" key="3">
    <source>
        <dbReference type="Proteomes" id="UP000276834"/>
    </source>
</evidence>
<dbReference type="PANTHER" id="PTHR12372">
    <property type="entry name" value="PECANEX"/>
    <property type="match status" value="1"/>
</dbReference>
<feature type="non-terminal residue" evidence="2">
    <location>
        <position position="119"/>
    </location>
</feature>
<keyword evidence="3" id="KW-1185">Reference proteome</keyword>